<name>A0ABV3T498_9ACTN</name>
<keyword evidence="3" id="KW-1185">Reference proteome</keyword>
<evidence type="ECO:0000313" key="3">
    <source>
        <dbReference type="Proteomes" id="UP001556631"/>
    </source>
</evidence>
<keyword evidence="1" id="KW-0472">Membrane</keyword>
<sequence>MSSTRPPVTIIVAAALAAAEAAALIVLAILQFVSLGDGGTGVAVAWAVFFLLCAVGLGWCARGLLLLDSWARAPIVLAQLIMLGLAWDGRHRVGLAIVLAVVAIAALVAVFHPASLNALENDDQD</sequence>
<proteinExistence type="predicted"/>
<evidence type="ECO:0000313" key="2">
    <source>
        <dbReference type="EMBL" id="MEX0429482.1"/>
    </source>
</evidence>
<dbReference type="Proteomes" id="UP001556631">
    <property type="component" value="Unassembled WGS sequence"/>
</dbReference>
<comment type="caution">
    <text evidence="2">The sequence shown here is derived from an EMBL/GenBank/DDBJ whole genome shotgun (WGS) entry which is preliminary data.</text>
</comment>
<feature type="transmembrane region" description="Helical" evidence="1">
    <location>
        <begin position="94"/>
        <end position="114"/>
    </location>
</feature>
<reference evidence="2 3" key="1">
    <citation type="submission" date="2024-07" db="EMBL/GenBank/DDBJ databases">
        <authorList>
            <person name="Lee S."/>
            <person name="Kang M."/>
        </authorList>
    </citation>
    <scope>NUCLEOTIDE SEQUENCE [LARGE SCALE GENOMIC DNA]</scope>
    <source>
        <strain evidence="2 3">DS6</strain>
    </source>
</reference>
<feature type="transmembrane region" description="Helical" evidence="1">
    <location>
        <begin position="6"/>
        <end position="30"/>
    </location>
</feature>
<evidence type="ECO:0000256" key="1">
    <source>
        <dbReference type="SAM" id="Phobius"/>
    </source>
</evidence>
<accession>A0ABV3T498</accession>
<protein>
    <recommendedName>
        <fullName evidence="4">DUF2568 domain-containing protein</fullName>
    </recommendedName>
</protein>
<dbReference type="EMBL" id="JBFPJR010000045">
    <property type="protein sequence ID" value="MEX0429482.1"/>
    <property type="molecule type" value="Genomic_DNA"/>
</dbReference>
<keyword evidence="1" id="KW-1133">Transmembrane helix</keyword>
<feature type="transmembrane region" description="Helical" evidence="1">
    <location>
        <begin position="42"/>
        <end position="64"/>
    </location>
</feature>
<keyword evidence="1" id="KW-0812">Transmembrane</keyword>
<feature type="transmembrane region" description="Helical" evidence="1">
    <location>
        <begin position="70"/>
        <end position="87"/>
    </location>
</feature>
<evidence type="ECO:0008006" key="4">
    <source>
        <dbReference type="Google" id="ProtNLM"/>
    </source>
</evidence>
<organism evidence="2 3">
    <name type="scientific">Nocardioides eburneus</name>
    <dbReference type="NCBI Taxonomy" id="3231482"/>
    <lineage>
        <taxon>Bacteria</taxon>
        <taxon>Bacillati</taxon>
        <taxon>Actinomycetota</taxon>
        <taxon>Actinomycetes</taxon>
        <taxon>Propionibacteriales</taxon>
        <taxon>Nocardioidaceae</taxon>
        <taxon>Nocardioides</taxon>
    </lineage>
</organism>
<gene>
    <name evidence="2" type="ORF">AB3X52_17835</name>
</gene>
<dbReference type="RefSeq" id="WP_367995449.1">
    <property type="nucleotide sequence ID" value="NZ_JBFPJR010000045.1"/>
</dbReference>